<dbReference type="AlphaFoldDB" id="A0A453KRQ6"/>
<proteinExistence type="predicted"/>
<reference evidence="1" key="4">
    <citation type="submission" date="2019-03" db="UniProtKB">
        <authorList>
            <consortium name="EnsemblPlants"/>
        </authorList>
    </citation>
    <scope>IDENTIFICATION</scope>
</reference>
<reference evidence="2" key="2">
    <citation type="journal article" date="2017" name="Nat. Plants">
        <title>The Aegilops tauschii genome reveals multiple impacts of transposons.</title>
        <authorList>
            <person name="Zhao G."/>
            <person name="Zou C."/>
            <person name="Li K."/>
            <person name="Wang K."/>
            <person name="Li T."/>
            <person name="Gao L."/>
            <person name="Zhang X."/>
            <person name="Wang H."/>
            <person name="Yang Z."/>
            <person name="Liu X."/>
            <person name="Jiang W."/>
            <person name="Mao L."/>
            <person name="Kong X."/>
            <person name="Jiao Y."/>
            <person name="Jia J."/>
        </authorList>
    </citation>
    <scope>NUCLEOTIDE SEQUENCE [LARGE SCALE GENOMIC DNA]</scope>
    <source>
        <strain evidence="2">cv. AL8/78</strain>
    </source>
</reference>
<dbReference type="Gramene" id="AET5Gv20490600.3">
    <property type="protein sequence ID" value="AET5Gv20490600.3"/>
    <property type="gene ID" value="AET5Gv20490600"/>
</dbReference>
<accession>A0A453KRQ6</accession>
<reference evidence="1" key="3">
    <citation type="journal article" date="2017" name="Nature">
        <title>Genome sequence of the progenitor of the wheat D genome Aegilops tauschii.</title>
        <authorList>
            <person name="Luo M.C."/>
            <person name="Gu Y.Q."/>
            <person name="Puiu D."/>
            <person name="Wang H."/>
            <person name="Twardziok S.O."/>
            <person name="Deal K.R."/>
            <person name="Huo N."/>
            <person name="Zhu T."/>
            <person name="Wang L."/>
            <person name="Wang Y."/>
            <person name="McGuire P.E."/>
            <person name="Liu S."/>
            <person name="Long H."/>
            <person name="Ramasamy R.K."/>
            <person name="Rodriguez J.C."/>
            <person name="Van S.L."/>
            <person name="Yuan L."/>
            <person name="Wang Z."/>
            <person name="Xia Z."/>
            <person name="Xiao L."/>
            <person name="Anderson O.D."/>
            <person name="Ouyang S."/>
            <person name="Liang Y."/>
            <person name="Zimin A.V."/>
            <person name="Pertea G."/>
            <person name="Qi P."/>
            <person name="Bennetzen J.L."/>
            <person name="Dai X."/>
            <person name="Dawson M.W."/>
            <person name="Muller H.G."/>
            <person name="Kugler K."/>
            <person name="Rivarola-Duarte L."/>
            <person name="Spannagl M."/>
            <person name="Mayer K.F.X."/>
            <person name="Lu F.H."/>
            <person name="Bevan M.W."/>
            <person name="Leroy P."/>
            <person name="Li P."/>
            <person name="You F.M."/>
            <person name="Sun Q."/>
            <person name="Liu Z."/>
            <person name="Lyons E."/>
            <person name="Wicker T."/>
            <person name="Salzberg S.L."/>
            <person name="Devos K.M."/>
            <person name="Dvorak J."/>
        </authorList>
    </citation>
    <scope>NUCLEOTIDE SEQUENCE [LARGE SCALE GENOMIC DNA]</scope>
    <source>
        <strain evidence="1">cv. AL8/78</strain>
    </source>
</reference>
<evidence type="ECO:0000313" key="1">
    <source>
        <dbReference type="EnsemblPlants" id="AET5Gv20490600.3"/>
    </source>
</evidence>
<organism evidence="1 2">
    <name type="scientific">Aegilops tauschii subsp. strangulata</name>
    <name type="common">Goatgrass</name>
    <dbReference type="NCBI Taxonomy" id="200361"/>
    <lineage>
        <taxon>Eukaryota</taxon>
        <taxon>Viridiplantae</taxon>
        <taxon>Streptophyta</taxon>
        <taxon>Embryophyta</taxon>
        <taxon>Tracheophyta</taxon>
        <taxon>Spermatophyta</taxon>
        <taxon>Magnoliopsida</taxon>
        <taxon>Liliopsida</taxon>
        <taxon>Poales</taxon>
        <taxon>Poaceae</taxon>
        <taxon>BOP clade</taxon>
        <taxon>Pooideae</taxon>
        <taxon>Triticodae</taxon>
        <taxon>Triticeae</taxon>
        <taxon>Triticinae</taxon>
        <taxon>Aegilops</taxon>
    </lineage>
</organism>
<dbReference type="Proteomes" id="UP000015105">
    <property type="component" value="Chromosome 5D"/>
</dbReference>
<reference evidence="2" key="1">
    <citation type="journal article" date="2014" name="Science">
        <title>Ancient hybridizations among the ancestral genomes of bread wheat.</title>
        <authorList>
            <consortium name="International Wheat Genome Sequencing Consortium,"/>
            <person name="Marcussen T."/>
            <person name="Sandve S.R."/>
            <person name="Heier L."/>
            <person name="Spannagl M."/>
            <person name="Pfeifer M."/>
            <person name="Jakobsen K.S."/>
            <person name="Wulff B.B."/>
            <person name="Steuernagel B."/>
            <person name="Mayer K.F."/>
            <person name="Olsen O.A."/>
        </authorList>
    </citation>
    <scope>NUCLEOTIDE SEQUENCE [LARGE SCALE GENOMIC DNA]</scope>
    <source>
        <strain evidence="2">cv. AL8/78</strain>
    </source>
</reference>
<dbReference type="EnsemblPlants" id="AET5Gv20490600.3">
    <property type="protein sequence ID" value="AET5Gv20490600.3"/>
    <property type="gene ID" value="AET5Gv20490600"/>
</dbReference>
<sequence length="81" mass="9169">CRNGIFICSTGIHDLLPCAFFGQFSWCRGSHITFRGRCCFEEVQIIQEQCETGLENRECSHSRCLCWHLVGVGSISLLSKL</sequence>
<protein>
    <submittedName>
        <fullName evidence="1">Uncharacterized protein</fullName>
    </submittedName>
</protein>
<keyword evidence="2" id="KW-1185">Reference proteome</keyword>
<evidence type="ECO:0000313" key="2">
    <source>
        <dbReference type="Proteomes" id="UP000015105"/>
    </source>
</evidence>
<name>A0A453KRQ6_AEGTS</name>
<reference evidence="1" key="5">
    <citation type="journal article" date="2021" name="G3 (Bethesda)">
        <title>Aegilops tauschii genome assembly Aet v5.0 features greater sequence contiguity and improved annotation.</title>
        <authorList>
            <person name="Wang L."/>
            <person name="Zhu T."/>
            <person name="Rodriguez J.C."/>
            <person name="Deal K.R."/>
            <person name="Dubcovsky J."/>
            <person name="McGuire P.E."/>
            <person name="Lux T."/>
            <person name="Spannagl M."/>
            <person name="Mayer K.F.X."/>
            <person name="Baldrich P."/>
            <person name="Meyers B.C."/>
            <person name="Huo N."/>
            <person name="Gu Y.Q."/>
            <person name="Zhou H."/>
            <person name="Devos K.M."/>
            <person name="Bennetzen J.L."/>
            <person name="Unver T."/>
            <person name="Budak H."/>
            <person name="Gulick P.J."/>
            <person name="Galiba G."/>
            <person name="Kalapos B."/>
            <person name="Nelson D.R."/>
            <person name="Li P."/>
            <person name="You F.M."/>
            <person name="Luo M.C."/>
            <person name="Dvorak J."/>
        </authorList>
    </citation>
    <scope>NUCLEOTIDE SEQUENCE [LARGE SCALE GENOMIC DNA]</scope>
    <source>
        <strain evidence="1">cv. AL8/78</strain>
    </source>
</reference>